<comment type="caution">
    <text evidence="2">The sequence shown here is derived from an EMBL/GenBank/DDBJ whole genome shotgun (WGS) entry which is preliminary data.</text>
</comment>
<feature type="compositionally biased region" description="Polar residues" evidence="1">
    <location>
        <begin position="9"/>
        <end position="22"/>
    </location>
</feature>
<dbReference type="Proteomes" id="UP001283361">
    <property type="component" value="Unassembled WGS sequence"/>
</dbReference>
<keyword evidence="3" id="KW-1185">Reference proteome</keyword>
<evidence type="ECO:0000313" key="3">
    <source>
        <dbReference type="Proteomes" id="UP001283361"/>
    </source>
</evidence>
<evidence type="ECO:0000256" key="1">
    <source>
        <dbReference type="SAM" id="MobiDB-lite"/>
    </source>
</evidence>
<protein>
    <submittedName>
        <fullName evidence="2">Uncharacterized protein</fullName>
    </submittedName>
</protein>
<name>A0AAE1DVY9_9GAST</name>
<reference evidence="2" key="1">
    <citation type="journal article" date="2023" name="G3 (Bethesda)">
        <title>A reference genome for the long-term kleptoplast-retaining sea slug Elysia crispata morphotype clarki.</title>
        <authorList>
            <person name="Eastman K.E."/>
            <person name="Pendleton A.L."/>
            <person name="Shaikh M.A."/>
            <person name="Suttiyut T."/>
            <person name="Ogas R."/>
            <person name="Tomko P."/>
            <person name="Gavelis G."/>
            <person name="Widhalm J.R."/>
            <person name="Wisecaver J.H."/>
        </authorList>
    </citation>
    <scope>NUCLEOTIDE SEQUENCE</scope>
    <source>
        <strain evidence="2">ECLA1</strain>
    </source>
</reference>
<evidence type="ECO:0000313" key="2">
    <source>
        <dbReference type="EMBL" id="KAK3784742.1"/>
    </source>
</evidence>
<accession>A0AAE1DVY9</accession>
<gene>
    <name evidence="2" type="ORF">RRG08_032195</name>
</gene>
<feature type="region of interest" description="Disordered" evidence="1">
    <location>
        <begin position="1"/>
        <end position="22"/>
    </location>
</feature>
<proteinExistence type="predicted"/>
<dbReference type="AlphaFoldDB" id="A0AAE1DVY9"/>
<organism evidence="2 3">
    <name type="scientific">Elysia crispata</name>
    <name type="common">lettuce slug</name>
    <dbReference type="NCBI Taxonomy" id="231223"/>
    <lineage>
        <taxon>Eukaryota</taxon>
        <taxon>Metazoa</taxon>
        <taxon>Spiralia</taxon>
        <taxon>Lophotrochozoa</taxon>
        <taxon>Mollusca</taxon>
        <taxon>Gastropoda</taxon>
        <taxon>Heterobranchia</taxon>
        <taxon>Euthyneura</taxon>
        <taxon>Panpulmonata</taxon>
        <taxon>Sacoglossa</taxon>
        <taxon>Placobranchoidea</taxon>
        <taxon>Plakobranchidae</taxon>
        <taxon>Elysia</taxon>
    </lineage>
</organism>
<sequence length="152" mass="16826">MSQKRFKSYSRTTTNDQKMTLTSAPTSCPIGSTKGASGVYICSTHALQLMPCRNNVRVSVITLASPLNLSPQATCIVFHPNKSQIDKFWSSGQLPPICYEGRRDQIQKVQQEALIVAKRLKIGFNPSGSWKLQTCANGLNIRSQSVYNDAHH</sequence>
<dbReference type="EMBL" id="JAWDGP010002216">
    <property type="protein sequence ID" value="KAK3784742.1"/>
    <property type="molecule type" value="Genomic_DNA"/>
</dbReference>